<gene>
    <name evidence="3" type="ORF">A6M21_16570</name>
</gene>
<dbReference type="OrthoDB" id="6165729at2"/>
<proteinExistence type="predicted"/>
<evidence type="ECO:0000256" key="2">
    <source>
        <dbReference type="ARBA" id="ARBA00023134"/>
    </source>
</evidence>
<reference evidence="3 4" key="1">
    <citation type="submission" date="2016-04" db="EMBL/GenBank/DDBJ databases">
        <authorList>
            <person name="Evans L.H."/>
            <person name="Alamgir A."/>
            <person name="Owens N."/>
            <person name="Weber N.D."/>
            <person name="Virtaneva K."/>
            <person name="Barbian K."/>
            <person name="Babar A."/>
            <person name="Rosenke K."/>
        </authorList>
    </citation>
    <scope>NUCLEOTIDE SEQUENCE [LARGE SCALE GENOMIC DNA]</scope>
    <source>
        <strain evidence="3 4">LMa1</strain>
    </source>
</reference>
<dbReference type="EMBL" id="LYVF01000011">
    <property type="protein sequence ID" value="OAT86620.1"/>
    <property type="molecule type" value="Genomic_DNA"/>
</dbReference>
<dbReference type="PANTHER" id="PTHR34784">
    <property type="entry name" value="50S RIBOSOMAL PROTEIN L34"/>
    <property type="match status" value="1"/>
</dbReference>
<comment type="caution">
    <text evidence="3">The sequence shown here is derived from an EMBL/GenBank/DDBJ whole genome shotgun (WGS) entry which is preliminary data.</text>
</comment>
<evidence type="ECO:0008006" key="5">
    <source>
        <dbReference type="Google" id="ProtNLM"/>
    </source>
</evidence>
<sequence length="132" mass="13920">MLKRYIIEFGSGIDFHGQDATGAARKAVKDAISHSCLCGLPEIFGMMDLNKMVVDVTVAVPLPEKVDGEQVLAEIPFGCKSIKVVDGGMQVPGLFLPALGDGDDSIIVANACVEVKIALDPFNAEITDGNKS</sequence>
<organism evidence="3 4">
    <name type="scientific">Desulfotomaculum copahuensis</name>
    <dbReference type="NCBI Taxonomy" id="1838280"/>
    <lineage>
        <taxon>Bacteria</taxon>
        <taxon>Bacillati</taxon>
        <taxon>Bacillota</taxon>
        <taxon>Clostridia</taxon>
        <taxon>Eubacteriales</taxon>
        <taxon>Desulfotomaculaceae</taxon>
        <taxon>Desulfotomaculum</taxon>
    </lineage>
</organism>
<evidence type="ECO:0000256" key="1">
    <source>
        <dbReference type="ARBA" id="ARBA00022741"/>
    </source>
</evidence>
<keyword evidence="2" id="KW-0342">GTP-binding</keyword>
<name>A0A1B7LJ58_9FIRM</name>
<evidence type="ECO:0000313" key="4">
    <source>
        <dbReference type="Proteomes" id="UP000078532"/>
    </source>
</evidence>
<accession>A0A1B7LJ58</accession>
<keyword evidence="4" id="KW-1185">Reference proteome</keyword>
<dbReference type="PANTHER" id="PTHR34784:SF1">
    <property type="entry name" value="50S RIBOSOMAL PROTEIN L34"/>
    <property type="match status" value="1"/>
</dbReference>
<dbReference type="InterPro" id="IPR011719">
    <property type="entry name" value="CHP02058"/>
</dbReference>
<dbReference type="RefSeq" id="WP_066666107.1">
    <property type="nucleotide sequence ID" value="NZ_LYVF01000011.1"/>
</dbReference>
<protein>
    <recommendedName>
        <fullName evidence="5">Lin0512 family protein</fullName>
    </recommendedName>
</protein>
<dbReference type="Pfam" id="PF09585">
    <property type="entry name" value="Lin0512_fam"/>
    <property type="match status" value="1"/>
</dbReference>
<dbReference type="Gene3D" id="3.30.1330.20">
    <property type="entry name" value="Tubulin/FtsZ, C-terminal domain"/>
    <property type="match status" value="1"/>
</dbReference>
<dbReference type="GO" id="GO:0005525">
    <property type="term" value="F:GTP binding"/>
    <property type="evidence" value="ECO:0007669"/>
    <property type="project" value="UniProtKB-KW"/>
</dbReference>
<dbReference type="Proteomes" id="UP000078532">
    <property type="component" value="Unassembled WGS sequence"/>
</dbReference>
<dbReference type="STRING" id="1838280.A6M21_16570"/>
<dbReference type="AlphaFoldDB" id="A0A1B7LJ58"/>
<evidence type="ECO:0000313" key="3">
    <source>
        <dbReference type="EMBL" id="OAT86620.1"/>
    </source>
</evidence>
<dbReference type="NCBIfam" id="TIGR02058">
    <property type="entry name" value="lin0512_fam"/>
    <property type="match status" value="1"/>
</dbReference>
<keyword evidence="1" id="KW-0547">Nucleotide-binding</keyword>
<dbReference type="InterPro" id="IPR037103">
    <property type="entry name" value="Tubulin/FtsZ-like_C"/>
</dbReference>